<dbReference type="GO" id="GO:0005634">
    <property type="term" value="C:nucleus"/>
    <property type="evidence" value="ECO:0007669"/>
    <property type="project" value="TreeGrafter"/>
</dbReference>
<reference evidence="3" key="1">
    <citation type="submission" date="2025-08" db="UniProtKB">
        <authorList>
            <consortium name="Ensembl"/>
        </authorList>
    </citation>
    <scope>IDENTIFICATION</scope>
</reference>
<reference evidence="3" key="2">
    <citation type="submission" date="2025-09" db="UniProtKB">
        <authorList>
            <consortium name="Ensembl"/>
        </authorList>
    </citation>
    <scope>IDENTIFICATION</scope>
</reference>
<dbReference type="FunFam" id="1.10.10.1200:FF:000007">
    <property type="entry name" value="Melanoma-associated antigen C2"/>
    <property type="match status" value="1"/>
</dbReference>
<sequence length="271" mass="30718">VQPQTNRRSSPSPDRSQSEDSENVSRGPPTANIGSPALSCSSTPWSQPEEGSGSQEKNDPSTSQFLPHPESLFSNMLEKKVAELVKFLSVKYTTKEPVTEAEMLKNVIKEYRDHFPGIFMKACECMEVVFGIEVKKVDPISRSYVLTKMLDLTYDGRLSDDEGMPKTGLLILILGVIFMEGNRAPEEKIWKVLNTIGVYPERKDFIYGECRKLITKDLVQEKYLEYRQVPNSDPPSYEFLWGPRAHAETSKKKVLEFFSKYDPSGLAFKLC</sequence>
<protein>
    <recommendedName>
        <fullName evidence="2">MAGE domain-containing protein</fullName>
    </recommendedName>
</protein>
<dbReference type="PROSITE" id="PS50838">
    <property type="entry name" value="MAGE"/>
    <property type="match status" value="1"/>
</dbReference>
<name>A0A8C8YY94_PROSS</name>
<dbReference type="GO" id="GO:0000122">
    <property type="term" value="P:negative regulation of transcription by RNA polymerase II"/>
    <property type="evidence" value="ECO:0007669"/>
    <property type="project" value="TreeGrafter"/>
</dbReference>
<dbReference type="InterPro" id="IPR037445">
    <property type="entry name" value="MAGE"/>
</dbReference>
<feature type="domain" description="MAGE" evidence="2">
    <location>
        <begin position="77"/>
        <end position="260"/>
    </location>
</feature>
<organism evidence="3 4">
    <name type="scientific">Prolemur simus</name>
    <name type="common">Greater bamboo lemur</name>
    <name type="synonym">Hapalemur simus</name>
    <dbReference type="NCBI Taxonomy" id="1328070"/>
    <lineage>
        <taxon>Eukaryota</taxon>
        <taxon>Metazoa</taxon>
        <taxon>Chordata</taxon>
        <taxon>Craniata</taxon>
        <taxon>Vertebrata</taxon>
        <taxon>Euteleostomi</taxon>
        <taxon>Mammalia</taxon>
        <taxon>Eutheria</taxon>
        <taxon>Euarchontoglires</taxon>
        <taxon>Primates</taxon>
        <taxon>Strepsirrhini</taxon>
        <taxon>Lemuriformes</taxon>
        <taxon>Lemuridae</taxon>
        <taxon>Prolemur</taxon>
    </lineage>
</organism>
<evidence type="ECO:0000313" key="3">
    <source>
        <dbReference type="Ensembl" id="ENSPSMP00000009047.1"/>
    </source>
</evidence>
<feature type="region of interest" description="Disordered" evidence="1">
    <location>
        <begin position="1"/>
        <end position="68"/>
    </location>
</feature>
<dbReference type="FunFam" id="1.10.10.1210:FF:000001">
    <property type="entry name" value="melanoma-associated antigen D1"/>
    <property type="match status" value="1"/>
</dbReference>
<dbReference type="Ensembl" id="ENSPSMT00000010616.1">
    <property type="protein sequence ID" value="ENSPSMP00000009047.1"/>
    <property type="gene ID" value="ENSPSMG00000006618.1"/>
</dbReference>
<dbReference type="GeneTree" id="ENSGT00940000162864"/>
<dbReference type="Gene3D" id="1.10.10.1210">
    <property type="entry name" value="MAGE homology domain, winged helix WH2 motif"/>
    <property type="match status" value="1"/>
</dbReference>
<dbReference type="Pfam" id="PF01454">
    <property type="entry name" value="MAGE"/>
    <property type="match status" value="1"/>
</dbReference>
<evidence type="ECO:0000259" key="2">
    <source>
        <dbReference type="PROSITE" id="PS50838"/>
    </source>
</evidence>
<accession>A0A8C8YY94</accession>
<dbReference type="SMART" id="SM01373">
    <property type="entry name" value="MAGE"/>
    <property type="match status" value="1"/>
</dbReference>
<dbReference type="InterPro" id="IPR041899">
    <property type="entry name" value="MAGE_WH2"/>
</dbReference>
<dbReference type="InterPro" id="IPR002190">
    <property type="entry name" value="MHD_dom"/>
</dbReference>
<dbReference type="PANTHER" id="PTHR11736:SF85">
    <property type="entry name" value="MAGE DOMAIN-CONTAINING PROTEIN MAGEA13P-RELATED"/>
    <property type="match status" value="1"/>
</dbReference>
<dbReference type="PANTHER" id="PTHR11736">
    <property type="entry name" value="MELANOMA-ASSOCIATED ANTIGEN MAGE ANTIGEN"/>
    <property type="match status" value="1"/>
</dbReference>
<dbReference type="InterPro" id="IPR041898">
    <property type="entry name" value="MAGE_WH1"/>
</dbReference>
<evidence type="ECO:0000256" key="1">
    <source>
        <dbReference type="SAM" id="MobiDB-lite"/>
    </source>
</evidence>
<evidence type="ECO:0000313" key="4">
    <source>
        <dbReference type="Proteomes" id="UP000694414"/>
    </source>
</evidence>
<feature type="compositionally biased region" description="Polar residues" evidence="1">
    <location>
        <begin position="52"/>
        <end position="65"/>
    </location>
</feature>
<proteinExistence type="predicted"/>
<dbReference type="Proteomes" id="UP000694414">
    <property type="component" value="Unplaced"/>
</dbReference>
<dbReference type="AlphaFoldDB" id="A0A8C8YY94"/>
<keyword evidence="4" id="KW-1185">Reference proteome</keyword>
<dbReference type="Gene3D" id="1.10.10.1200">
    <property type="entry name" value="MAGE homology domain, winged helix WH1 motif"/>
    <property type="match status" value="1"/>
</dbReference>